<dbReference type="PRINTS" id="PR01046">
    <property type="entry name" value="TRNASYNTHPRO"/>
</dbReference>
<organism evidence="12">
    <name type="scientific">uncultured delta proteobacterium</name>
    <dbReference type="NCBI Taxonomy" id="34034"/>
    <lineage>
        <taxon>Bacteria</taxon>
        <taxon>Deltaproteobacteria</taxon>
        <taxon>environmental samples</taxon>
    </lineage>
</organism>
<evidence type="ECO:0000256" key="8">
    <source>
        <dbReference type="ARBA" id="ARBA00023146"/>
    </source>
</evidence>
<dbReference type="AlphaFoldDB" id="Q2YZN4"/>
<dbReference type="PIRSF" id="PIRSF001535">
    <property type="entry name" value="ProRS_1"/>
    <property type="match status" value="1"/>
</dbReference>
<evidence type="ECO:0000256" key="5">
    <source>
        <dbReference type="ARBA" id="ARBA00022741"/>
    </source>
</evidence>
<dbReference type="GO" id="GO:0005524">
    <property type="term" value="F:ATP binding"/>
    <property type="evidence" value="ECO:0007669"/>
    <property type="project" value="UniProtKB-UniRule"/>
</dbReference>
<keyword evidence="6 10" id="KW-0067">ATP-binding</keyword>
<dbReference type="InterPro" id="IPR007214">
    <property type="entry name" value="YbaK/aa-tRNA-synth-assoc-dom"/>
</dbReference>
<dbReference type="CDD" id="cd00779">
    <property type="entry name" value="ProRS_core_prok"/>
    <property type="match status" value="1"/>
</dbReference>
<dbReference type="InterPro" id="IPR045864">
    <property type="entry name" value="aa-tRNA-synth_II/BPL/LPL"/>
</dbReference>
<dbReference type="GO" id="GO:0005829">
    <property type="term" value="C:cytosol"/>
    <property type="evidence" value="ECO:0007669"/>
    <property type="project" value="TreeGrafter"/>
</dbReference>
<dbReference type="EC" id="6.1.1.15" evidence="10"/>
<keyword evidence="7 10" id="KW-0648">Protein biosynthesis</keyword>
<dbReference type="Pfam" id="PF03129">
    <property type="entry name" value="HGTP_anticodon"/>
    <property type="match status" value="1"/>
</dbReference>
<sequence>MRYSEMHLPTLREIPSDAEVVSHKLMIRAGMIRKLTSGIYSYLPLGYRVIRKVEQIVREEMNKAGAQEVFMPMVQPSELWEESGRWVHYGKELLRFRDRHDRPYCFGPTHEEVITDLVRNDVKTYRQLPLNLYQIQTKFRDEVRPRFGVMRCREFGMKDAYSFDADEAGAQNSYEKMFTAYNNIFRRCGLRFRPVEADSGSIGGKYSHEFMVMADSGEDAMVFCEKCSYAANLEKAEIAQPAKKNIAEKDLLPLENIHTPNVRTIEEVSVFLKVKAQNIVKTLIFNADGQPCAVLIRGDQEVNEIKVKNYLGAALLELADDEMIKKATGAPRGFAGAVNIKTKVIADYSIMNMINFVTGANKQDYHLKNVNAGRDFQVEAYTDLRVVEENDSCPRCAGKIKFARGIEVGHVFKLGTKYSKAMKAVYLDKDGQEKVMIMGCYGIGIGRTVAACIEQNYDDQGIVWPVPLAPYHVIITPVNVNDKSISDVAENLYNKMQDKKIEVILDDRDERAGVKFNDADLIGIPLRVVIGQKNLAQNKVELKIRKTGENKLIAVDEIVNEVKEFVNKAFSSAP</sequence>
<dbReference type="InterPro" id="IPR036754">
    <property type="entry name" value="YbaK/aa-tRNA-synt-asso_dom_sf"/>
</dbReference>
<dbReference type="GO" id="GO:0004827">
    <property type="term" value="F:proline-tRNA ligase activity"/>
    <property type="evidence" value="ECO:0007669"/>
    <property type="project" value="UniProtKB-UniRule"/>
</dbReference>
<keyword evidence="5 10" id="KW-0547">Nucleotide-binding</keyword>
<dbReference type="PROSITE" id="PS50862">
    <property type="entry name" value="AA_TRNA_LIGASE_II"/>
    <property type="match status" value="1"/>
</dbReference>
<dbReference type="InterPro" id="IPR006195">
    <property type="entry name" value="aa-tRNA-synth_II"/>
</dbReference>
<comment type="subunit">
    <text evidence="2 10">Homodimer.</text>
</comment>
<evidence type="ECO:0000259" key="11">
    <source>
        <dbReference type="PROSITE" id="PS50862"/>
    </source>
</evidence>
<comment type="domain">
    <text evidence="10">Consists of three domains: the N-terminal catalytic domain, the editing domain and the C-terminal anticodon-binding domain.</text>
</comment>
<dbReference type="InterPro" id="IPR004500">
    <property type="entry name" value="Pro-tRNA-synth_IIa_bac-type"/>
</dbReference>
<dbReference type="SUPFAM" id="SSF55826">
    <property type="entry name" value="YbaK/ProRS associated domain"/>
    <property type="match status" value="1"/>
</dbReference>
<dbReference type="FunFam" id="3.40.50.800:FF:000011">
    <property type="entry name" value="Proline--tRNA ligase"/>
    <property type="match status" value="1"/>
</dbReference>
<reference evidence="12" key="1">
    <citation type="journal article" date="2005" name="Environ. Microbiol.">
        <title>Lateral gene transfer and phylogenetic assignment of environmental fosmid clones.</title>
        <authorList>
            <person name="Nesbo C.L."/>
            <person name="Boucher Y."/>
            <person name="Dlutek M."/>
            <person name="Doolittle F.W."/>
        </authorList>
    </citation>
    <scope>NUCLEOTIDE SEQUENCE</scope>
</reference>
<name>Q2YZN4_9DELT</name>
<dbReference type="Gene3D" id="3.30.930.10">
    <property type="entry name" value="Bira Bifunctional Protein, Domain 2"/>
    <property type="match status" value="2"/>
</dbReference>
<gene>
    <name evidence="10 12" type="primary">proS</name>
</gene>
<dbReference type="InterPro" id="IPR036621">
    <property type="entry name" value="Anticodon-bd_dom_sf"/>
</dbReference>
<dbReference type="CDD" id="cd00861">
    <property type="entry name" value="ProRS_anticodon_short"/>
    <property type="match status" value="1"/>
</dbReference>
<dbReference type="InterPro" id="IPR004154">
    <property type="entry name" value="Anticodon-bd"/>
</dbReference>
<keyword evidence="3 10" id="KW-0963">Cytoplasm</keyword>
<dbReference type="FunFam" id="3.30.930.10:FF:000012">
    <property type="entry name" value="Proline--tRNA ligase"/>
    <property type="match status" value="1"/>
</dbReference>
<dbReference type="SUPFAM" id="SSF52954">
    <property type="entry name" value="Class II aaRS ABD-related"/>
    <property type="match status" value="1"/>
</dbReference>
<evidence type="ECO:0000256" key="4">
    <source>
        <dbReference type="ARBA" id="ARBA00022598"/>
    </source>
</evidence>
<dbReference type="Pfam" id="PF00587">
    <property type="entry name" value="tRNA-synt_2b"/>
    <property type="match status" value="1"/>
</dbReference>
<dbReference type="PANTHER" id="PTHR42753">
    <property type="entry name" value="MITOCHONDRIAL RIBOSOME PROTEIN L39/PROLYL-TRNA LIGASE FAMILY MEMBER"/>
    <property type="match status" value="1"/>
</dbReference>
<keyword evidence="4 10" id="KW-0436">Ligase</keyword>
<comment type="catalytic activity">
    <reaction evidence="9 10">
        <text>tRNA(Pro) + L-proline + ATP = L-prolyl-tRNA(Pro) + AMP + diphosphate</text>
        <dbReference type="Rhea" id="RHEA:14305"/>
        <dbReference type="Rhea" id="RHEA-COMP:9700"/>
        <dbReference type="Rhea" id="RHEA-COMP:9702"/>
        <dbReference type="ChEBI" id="CHEBI:30616"/>
        <dbReference type="ChEBI" id="CHEBI:33019"/>
        <dbReference type="ChEBI" id="CHEBI:60039"/>
        <dbReference type="ChEBI" id="CHEBI:78442"/>
        <dbReference type="ChEBI" id="CHEBI:78532"/>
        <dbReference type="ChEBI" id="CHEBI:456215"/>
        <dbReference type="EC" id="6.1.1.15"/>
    </reaction>
</comment>
<keyword evidence="8 10" id="KW-0030">Aminoacyl-tRNA synthetase</keyword>
<dbReference type="NCBIfam" id="TIGR00409">
    <property type="entry name" value="proS_fam_II"/>
    <property type="match status" value="1"/>
</dbReference>
<dbReference type="InterPro" id="IPR002314">
    <property type="entry name" value="aa-tRNA-synt_IIb"/>
</dbReference>
<dbReference type="InterPro" id="IPR023717">
    <property type="entry name" value="Pro-tRNA-Synthase_IIa_type1"/>
</dbReference>
<protein>
    <recommendedName>
        <fullName evidence="10">Proline--tRNA ligase</fullName>
        <ecNumber evidence="10">6.1.1.15</ecNumber>
    </recommendedName>
    <alternativeName>
        <fullName evidence="10">Prolyl-tRNA synthetase</fullName>
        <shortName evidence="10">ProRS</shortName>
    </alternativeName>
</protein>
<evidence type="ECO:0000256" key="1">
    <source>
        <dbReference type="ARBA" id="ARBA00004496"/>
    </source>
</evidence>
<dbReference type="PANTHER" id="PTHR42753:SF2">
    <property type="entry name" value="PROLINE--TRNA LIGASE"/>
    <property type="match status" value="1"/>
</dbReference>
<comment type="similarity">
    <text evidence="10">Belongs to the class-II aminoacyl-tRNA synthetase family. ProS type 1 subfamily.</text>
</comment>
<dbReference type="SUPFAM" id="SSF55681">
    <property type="entry name" value="Class II aaRS and biotin synthetases"/>
    <property type="match status" value="1"/>
</dbReference>
<evidence type="ECO:0000256" key="3">
    <source>
        <dbReference type="ARBA" id="ARBA00022490"/>
    </source>
</evidence>
<feature type="domain" description="Aminoacyl-transfer RNA synthetases class-II family profile" evidence="11">
    <location>
        <begin position="38"/>
        <end position="465"/>
    </location>
</feature>
<dbReference type="HAMAP" id="MF_01569">
    <property type="entry name" value="Pro_tRNA_synth_type1"/>
    <property type="match status" value="1"/>
</dbReference>
<evidence type="ECO:0000256" key="9">
    <source>
        <dbReference type="ARBA" id="ARBA00047671"/>
    </source>
</evidence>
<dbReference type="CDD" id="cd04334">
    <property type="entry name" value="ProRS-INS"/>
    <property type="match status" value="1"/>
</dbReference>
<dbReference type="GO" id="GO:0006433">
    <property type="term" value="P:prolyl-tRNA aminoacylation"/>
    <property type="evidence" value="ECO:0007669"/>
    <property type="project" value="UniProtKB-UniRule"/>
</dbReference>
<comment type="function">
    <text evidence="10">Catalyzes the attachment of proline to tRNA(Pro) in a two-step reaction: proline is first activated by ATP to form Pro-AMP and then transferred to the acceptor end of tRNA(Pro). As ProRS can inadvertently accommodate and process non-cognate amino acids such as alanine and cysteine, to avoid such errors it has two additional distinct editing activities against alanine. One activity is designated as 'pretransfer' editing and involves the tRNA(Pro)-independent hydrolysis of activated Ala-AMP. The other activity is designated 'posttransfer' editing and involves deacylation of mischarged Ala-tRNA(Pro). The misacylated Cys-tRNA(Pro) is not edited by ProRS.</text>
</comment>
<evidence type="ECO:0000256" key="2">
    <source>
        <dbReference type="ARBA" id="ARBA00011738"/>
    </source>
</evidence>
<dbReference type="InterPro" id="IPR002316">
    <property type="entry name" value="Pro-tRNA-ligase_IIa"/>
</dbReference>
<dbReference type="InterPro" id="IPR050062">
    <property type="entry name" value="Pro-tRNA_synthetase"/>
</dbReference>
<dbReference type="InterPro" id="IPR044140">
    <property type="entry name" value="ProRS_anticodon_short"/>
</dbReference>
<evidence type="ECO:0000256" key="10">
    <source>
        <dbReference type="HAMAP-Rule" id="MF_01569"/>
    </source>
</evidence>
<comment type="subcellular location">
    <subcellularLocation>
        <location evidence="1 10">Cytoplasm</location>
    </subcellularLocation>
</comment>
<dbReference type="InterPro" id="IPR033730">
    <property type="entry name" value="ProRS_core_prok"/>
</dbReference>
<evidence type="ECO:0000256" key="6">
    <source>
        <dbReference type="ARBA" id="ARBA00022840"/>
    </source>
</evidence>
<evidence type="ECO:0000313" key="12">
    <source>
        <dbReference type="EMBL" id="CAI78664.1"/>
    </source>
</evidence>
<dbReference type="EMBL" id="AJ937768">
    <property type="protein sequence ID" value="CAI78664.1"/>
    <property type="molecule type" value="Genomic_DNA"/>
</dbReference>
<dbReference type="Gene3D" id="3.40.50.800">
    <property type="entry name" value="Anticodon-binding domain"/>
    <property type="match status" value="1"/>
</dbReference>
<evidence type="ECO:0000256" key="7">
    <source>
        <dbReference type="ARBA" id="ARBA00022917"/>
    </source>
</evidence>
<dbReference type="Pfam" id="PF04073">
    <property type="entry name" value="tRNA_edit"/>
    <property type="match status" value="1"/>
</dbReference>
<proteinExistence type="inferred from homology"/>
<dbReference type="FunFam" id="3.30.930.10:FF:000097">
    <property type="entry name" value="Proline--tRNA ligase"/>
    <property type="match status" value="1"/>
</dbReference>
<dbReference type="NCBIfam" id="NF006625">
    <property type="entry name" value="PRK09194.1"/>
    <property type="match status" value="1"/>
</dbReference>
<accession>Q2YZN4</accession>
<dbReference type="GO" id="GO:0002161">
    <property type="term" value="F:aminoacyl-tRNA deacylase activity"/>
    <property type="evidence" value="ECO:0007669"/>
    <property type="project" value="InterPro"/>
</dbReference>